<sequence length="244" mass="27506">MVVDARRRAFYDVEAPMVTLILVVLSLVPVWISASALALLELRILNLVLSALLVSHFIFLGYVVHWAVLRKYRNPDLRLFDNLLAAVETLVFLRRYQILSFKPSVQGKGQIVKERRELRQALRWEAKVTVSQAAKLTGTTPEDEEYFKCARIGLWLVHASKNVNDIDAIDAALRECGTYLHHLLYNKPWTLAEISAPPGRVEDLPFRDVLRAARQVRLAIEAGFVTALLGAAAAVFAFVARVFQ</sequence>
<dbReference type="KEGG" id="amn:RAM_18555"/>
<feature type="transmembrane region" description="Helical" evidence="1">
    <location>
        <begin position="20"/>
        <end position="40"/>
    </location>
</feature>
<organism evidence="2 3">
    <name type="scientific">Amycolatopsis mediterranei (strain S699)</name>
    <name type="common">Nocardia mediterranei</name>
    <dbReference type="NCBI Taxonomy" id="713604"/>
    <lineage>
        <taxon>Bacteria</taxon>
        <taxon>Bacillati</taxon>
        <taxon>Actinomycetota</taxon>
        <taxon>Actinomycetes</taxon>
        <taxon>Pseudonocardiales</taxon>
        <taxon>Pseudonocardiaceae</taxon>
        <taxon>Amycolatopsis</taxon>
    </lineage>
</organism>
<keyword evidence="3" id="KW-1185">Reference proteome</keyword>
<name>A0A9R0NX02_AMYMS</name>
<accession>A0A9R0NX02</accession>
<feature type="transmembrane region" description="Helical" evidence="1">
    <location>
        <begin position="46"/>
        <end position="69"/>
    </location>
</feature>
<evidence type="ECO:0000256" key="1">
    <source>
        <dbReference type="SAM" id="Phobius"/>
    </source>
</evidence>
<protein>
    <submittedName>
        <fullName evidence="2">Uncharacterized protein</fullName>
    </submittedName>
</protein>
<keyword evidence="1" id="KW-0812">Transmembrane</keyword>
<evidence type="ECO:0000313" key="3">
    <source>
        <dbReference type="Proteomes" id="UP000006138"/>
    </source>
</evidence>
<reference evidence="2 3" key="1">
    <citation type="journal article" date="2011" name="J. Bacteriol.">
        <title>Whole genome sequence of the rifamycin B-producing strain Amycolatopsis mediterranei S699.</title>
        <authorList>
            <person name="Verma M."/>
            <person name="Kaur J."/>
            <person name="Kumar M."/>
            <person name="Kumari K."/>
            <person name="Saxena A."/>
            <person name="Anand S."/>
            <person name="Nigam A."/>
            <person name="Ravi V."/>
            <person name="Raghuvanshi S."/>
            <person name="Khurana P."/>
            <person name="Tyagi A.K."/>
            <person name="Khurana J.P."/>
            <person name="Lal R."/>
        </authorList>
    </citation>
    <scope>NUCLEOTIDE SEQUENCE [LARGE SCALE GENOMIC DNA]</scope>
    <source>
        <strain evidence="2 3">S699</strain>
    </source>
</reference>
<feature type="transmembrane region" description="Helical" evidence="1">
    <location>
        <begin position="218"/>
        <end position="243"/>
    </location>
</feature>
<gene>
    <name evidence="2" type="ordered locus">RAM_18555</name>
</gene>
<dbReference type="AlphaFoldDB" id="A0A9R0NX02"/>
<dbReference type="Proteomes" id="UP000006138">
    <property type="component" value="Chromosome"/>
</dbReference>
<evidence type="ECO:0000313" key="2">
    <source>
        <dbReference type="EMBL" id="AEK42197.1"/>
    </source>
</evidence>
<proteinExistence type="predicted"/>
<dbReference type="EMBL" id="CP002896">
    <property type="protein sequence ID" value="AEK42197.1"/>
    <property type="molecule type" value="Genomic_DNA"/>
</dbReference>
<keyword evidence="1" id="KW-1133">Transmembrane helix</keyword>
<keyword evidence="1" id="KW-0472">Membrane</keyword>